<evidence type="ECO:0000313" key="1">
    <source>
        <dbReference type="EMBL" id="CAH6722319.1"/>
    </source>
</evidence>
<dbReference type="Proteomes" id="UP001152531">
    <property type="component" value="Unassembled WGS sequence"/>
</dbReference>
<organism evidence="1 2">
    <name type="scientific">[Candida] jaroonii</name>
    <dbReference type="NCBI Taxonomy" id="467808"/>
    <lineage>
        <taxon>Eukaryota</taxon>
        <taxon>Fungi</taxon>
        <taxon>Dikarya</taxon>
        <taxon>Ascomycota</taxon>
        <taxon>Saccharomycotina</taxon>
        <taxon>Pichiomycetes</taxon>
        <taxon>Debaryomycetaceae</taxon>
        <taxon>Yamadazyma</taxon>
    </lineage>
</organism>
<reference evidence="1" key="1">
    <citation type="submission" date="2022-06" db="EMBL/GenBank/DDBJ databases">
        <authorList>
            <person name="Legras J.-L."/>
            <person name="Devillers H."/>
            <person name="Grondin C."/>
        </authorList>
    </citation>
    <scope>NUCLEOTIDE SEQUENCE</scope>
    <source>
        <strain evidence="1">CLIB 1444</strain>
    </source>
</reference>
<dbReference type="EMBL" id="CALSDN010000009">
    <property type="protein sequence ID" value="CAH6722319.1"/>
    <property type="molecule type" value="Genomic_DNA"/>
</dbReference>
<gene>
    <name evidence="1" type="ORF">CLIB1444_09S00936</name>
</gene>
<sequence>MSLNLSKDELNSVRNCWSNVQTNNKYHKDQFITRLFSNLLVSNIQLKQVLNNDLIIREHSMFFNDILNYLVIYLDNVERLNEFLNSFFKENQDIVEEISYLEPMGTALIQTFRQWLGRGLFNESQEILWVQIYIHLANNILLFKDEPSDFASDASSIEEDVEDVPALQINKNPSVESFKYSKSSSPMTPVSPIVEEQIDELQEYVGERPIDLSKQPSIQINIKSNEKYKGFRRNDSNIIDIKAPIMKPMESSPEPVITPRSPKRNSSSQVNLVLEKPQEKEPEVRSISPRLSKFNNIQPKMVYDSDEEENIKSGFDPRIKRKSRDYKPPLPPKDFVQLPKQPQSSFVEDFNIDSKPTELDLTLGAIVESDDDIDVDDLPNDNSSSIYHSDNSDPSSHDNSLSLHSYHSRGSDGTEGTEATEPMSLNLNKNELRSMSSNEFKSDVENNSRVFSNKYNSRTTSISSIEPDFKLQKSIESRQRASLGFMRSSFILKKEIETLGYNRPENVFVKPPTIPAATQSMSNLPLNSNKNLSNSTLKRDSSDEEQDQSYDMINSFMPITDVSKEKYKKFTSSCSNLSSYKSPSMKRHTRSVSNLSIARHNKYEPMEVAEVTSSLRPSNKSIGRIKTKRSFRDKVKSFFGGSSAPVEKKISAPVSTTFSTNASVPIDKVNRMASKSTINVSTVDSTRESLDRSTNLHNFDRYDKFDKRMSKMSSVSDLRSINTMDTTESTSGFSFFSRRKSIDSKYTTRGDRSKKNKYNVTSVPYDVFSKNKLVFSS</sequence>
<keyword evidence="2" id="KW-1185">Reference proteome</keyword>
<accession>A0ACA9YCX7</accession>
<evidence type="ECO:0000313" key="2">
    <source>
        <dbReference type="Proteomes" id="UP001152531"/>
    </source>
</evidence>
<proteinExistence type="predicted"/>
<protein>
    <submittedName>
        <fullName evidence="1">Uncharacterized protein</fullName>
    </submittedName>
</protein>
<comment type="caution">
    <text evidence="1">The sequence shown here is derived from an EMBL/GenBank/DDBJ whole genome shotgun (WGS) entry which is preliminary data.</text>
</comment>
<name>A0ACA9YCX7_9ASCO</name>